<gene>
    <name evidence="2" type="ORF">AVEN_139453_1</name>
</gene>
<name>A0A4Y2IZT3_ARAVE</name>
<feature type="region of interest" description="Disordered" evidence="1">
    <location>
        <begin position="132"/>
        <end position="155"/>
    </location>
</feature>
<comment type="caution">
    <text evidence="2">The sequence shown here is derived from an EMBL/GenBank/DDBJ whole genome shotgun (WGS) entry which is preliminary data.</text>
</comment>
<dbReference type="AlphaFoldDB" id="A0A4Y2IZT3"/>
<organism evidence="2 3">
    <name type="scientific">Araneus ventricosus</name>
    <name type="common">Orbweaver spider</name>
    <name type="synonym">Epeira ventricosa</name>
    <dbReference type="NCBI Taxonomy" id="182803"/>
    <lineage>
        <taxon>Eukaryota</taxon>
        <taxon>Metazoa</taxon>
        <taxon>Ecdysozoa</taxon>
        <taxon>Arthropoda</taxon>
        <taxon>Chelicerata</taxon>
        <taxon>Arachnida</taxon>
        <taxon>Araneae</taxon>
        <taxon>Araneomorphae</taxon>
        <taxon>Entelegynae</taxon>
        <taxon>Araneoidea</taxon>
        <taxon>Araneidae</taxon>
        <taxon>Araneus</taxon>
    </lineage>
</organism>
<dbReference type="EMBL" id="BGPR01003035">
    <property type="protein sequence ID" value="GBM82809.1"/>
    <property type="molecule type" value="Genomic_DNA"/>
</dbReference>
<dbReference type="Proteomes" id="UP000499080">
    <property type="component" value="Unassembled WGS sequence"/>
</dbReference>
<evidence type="ECO:0000256" key="1">
    <source>
        <dbReference type="SAM" id="MobiDB-lite"/>
    </source>
</evidence>
<proteinExistence type="predicted"/>
<accession>A0A4Y2IZT3</accession>
<reference evidence="2 3" key="1">
    <citation type="journal article" date="2019" name="Sci. Rep.">
        <title>Orb-weaving spider Araneus ventricosus genome elucidates the spidroin gene catalogue.</title>
        <authorList>
            <person name="Kono N."/>
            <person name="Nakamura H."/>
            <person name="Ohtoshi R."/>
            <person name="Moran D.A.P."/>
            <person name="Shinohara A."/>
            <person name="Yoshida Y."/>
            <person name="Fujiwara M."/>
            <person name="Mori M."/>
            <person name="Tomita M."/>
            <person name="Arakawa K."/>
        </authorList>
    </citation>
    <scope>NUCLEOTIDE SEQUENCE [LARGE SCALE GENOMIC DNA]</scope>
</reference>
<keyword evidence="3" id="KW-1185">Reference proteome</keyword>
<protein>
    <submittedName>
        <fullName evidence="2">Uncharacterized protein</fullName>
    </submittedName>
</protein>
<feature type="compositionally biased region" description="Polar residues" evidence="1">
    <location>
        <begin position="133"/>
        <end position="155"/>
    </location>
</feature>
<evidence type="ECO:0000313" key="2">
    <source>
        <dbReference type="EMBL" id="GBM82809.1"/>
    </source>
</evidence>
<evidence type="ECO:0000313" key="3">
    <source>
        <dbReference type="Proteomes" id="UP000499080"/>
    </source>
</evidence>
<sequence>MRDGYEGEKQSNKLQDLNNVTKIVESGCTAEKSNKQDYGERRFILARVDPAQSICAPLSAYHDFPDASIAKLAIQRHKKIRQDKKRRQVTPLKLGLFGRMRQELDSLNVGEPFTPSPAITFPCPWAVMGKSDLGTSPQKKPNASDRSSSLLRGNF</sequence>